<dbReference type="AlphaFoldDB" id="A0ABD7X6F7"/>
<dbReference type="EMBL" id="CP118739">
    <property type="protein sequence ID" value="WEA57401.1"/>
    <property type="molecule type" value="Genomic_DNA"/>
</dbReference>
<sequence>MNQFYQLTYWGWNSDDLTKRKLRTKMVKVPASTIDALTNSDAKKTLALRFIDTNDEYFVLNAGDFHSLEKVNEN</sequence>
<evidence type="ECO:0000313" key="2">
    <source>
        <dbReference type="Proteomes" id="UP001214131"/>
    </source>
</evidence>
<proteinExistence type="predicted"/>
<name>A0ABD7X6F7_PEDPE</name>
<accession>A0ABD7X6F7</accession>
<protein>
    <submittedName>
        <fullName evidence="1">Uncharacterized protein</fullName>
    </submittedName>
</protein>
<evidence type="ECO:0000313" key="1">
    <source>
        <dbReference type="EMBL" id="WEA57401.1"/>
    </source>
</evidence>
<gene>
    <name evidence="1" type="ORF">PWB86_00520</name>
</gene>
<reference evidence="1 2" key="1">
    <citation type="submission" date="2023-02" db="EMBL/GenBank/DDBJ databases">
        <title>Comparative genomics and fermentation flavor characterization of five lactic acid bacteria reveal flavor biosynthesis metabolic pathways in fermented muskmelon puree.</title>
        <authorList>
            <person name="Yuan L."/>
            <person name="Li M."/>
            <person name="Xu X."/>
            <person name="Lao F."/>
            <person name="Wu J."/>
        </authorList>
    </citation>
    <scope>NUCLEOTIDE SEQUENCE [LARGE SCALE GENOMIC DNA]</scope>
    <source>
        <strain evidence="1 2">Ca-4</strain>
    </source>
</reference>
<dbReference type="RefSeq" id="WP_055126229.1">
    <property type="nucleotide sequence ID" value="NZ_CAKMAM010000001.1"/>
</dbReference>
<dbReference type="Proteomes" id="UP001214131">
    <property type="component" value="Chromosome"/>
</dbReference>
<organism evidence="1 2">
    <name type="scientific">Pediococcus pentosaceus</name>
    <dbReference type="NCBI Taxonomy" id="1255"/>
    <lineage>
        <taxon>Bacteria</taxon>
        <taxon>Bacillati</taxon>
        <taxon>Bacillota</taxon>
        <taxon>Bacilli</taxon>
        <taxon>Lactobacillales</taxon>
        <taxon>Lactobacillaceae</taxon>
        <taxon>Pediococcus</taxon>
    </lineage>
</organism>